<dbReference type="AlphaFoldDB" id="A0A6M6JSE0"/>
<dbReference type="Gene3D" id="3.40.190.10">
    <property type="entry name" value="Periplasmic binding protein-like II"/>
    <property type="match status" value="2"/>
</dbReference>
<dbReference type="InterPro" id="IPR024370">
    <property type="entry name" value="PBP_domain"/>
</dbReference>
<feature type="signal peptide" evidence="1">
    <location>
        <begin position="1"/>
        <end position="23"/>
    </location>
</feature>
<dbReference type="InterPro" id="IPR052738">
    <property type="entry name" value="ABC-Tungstate_binding"/>
</dbReference>
<evidence type="ECO:0000313" key="3">
    <source>
        <dbReference type="EMBL" id="QJY50275.1"/>
    </source>
</evidence>
<gene>
    <name evidence="3" type="ORF">HOP40_00390</name>
</gene>
<keyword evidence="1" id="KW-0732">Signal</keyword>
<evidence type="ECO:0000256" key="1">
    <source>
        <dbReference type="SAM" id="SignalP"/>
    </source>
</evidence>
<dbReference type="PANTHER" id="PTHR37945:SF1">
    <property type="entry name" value="EXTRACELLULAR TUNGSTATE BINDING PROTEIN"/>
    <property type="match status" value="1"/>
</dbReference>
<organism evidence="3 4">
    <name type="scientific">Pseudonocardia broussonetiae</name>
    <dbReference type="NCBI Taxonomy" id="2736640"/>
    <lineage>
        <taxon>Bacteria</taxon>
        <taxon>Bacillati</taxon>
        <taxon>Actinomycetota</taxon>
        <taxon>Actinomycetes</taxon>
        <taxon>Pseudonocardiales</taxon>
        <taxon>Pseudonocardiaceae</taxon>
        <taxon>Pseudonocardia</taxon>
    </lineage>
</organism>
<evidence type="ECO:0000259" key="2">
    <source>
        <dbReference type="Pfam" id="PF12849"/>
    </source>
</evidence>
<dbReference type="PROSITE" id="PS51257">
    <property type="entry name" value="PROKAR_LIPOPROTEIN"/>
    <property type="match status" value="1"/>
</dbReference>
<protein>
    <submittedName>
        <fullName evidence="3">Solute-binding protein</fullName>
    </submittedName>
</protein>
<sequence length="278" mass="28467">MGQNRTVLAALALLLLVGCGAPAAGPSAERSLILATTTSTQDSGLLDALLPAFTADTGWQVKTVAVGSGQAIELGRRGEADVLLVHSPAAEEEFVAEGTAGRRRLVMHNDFVLVGPASDPAGVRGAGAVEAMTRIAGSGAVFVSRGDDSGTHAREDRLWESAGIAPGGPWYQETGQGMGATLRVADENGGYTLSDRATWLSQAGSLVVLGEGDPGLLNVYHVIEMTTGAGERVQADGAAAFADWILGAPAQEMIGDFGRAEYGQPLFVPDAGKPDPTG</sequence>
<proteinExistence type="predicted"/>
<keyword evidence="4" id="KW-1185">Reference proteome</keyword>
<dbReference type="PANTHER" id="PTHR37945">
    <property type="entry name" value="EXTRACELLULAR TUNGSTATE BINDING PROTEIN"/>
    <property type="match status" value="1"/>
</dbReference>
<reference evidence="3 4" key="1">
    <citation type="submission" date="2020-05" db="EMBL/GenBank/DDBJ databases">
        <authorList>
            <person name="Mo P."/>
        </authorList>
    </citation>
    <scope>NUCLEOTIDE SEQUENCE [LARGE SCALE GENOMIC DNA]</scope>
    <source>
        <strain evidence="3 4">Gen01</strain>
    </source>
</reference>
<dbReference type="EMBL" id="CP053564">
    <property type="protein sequence ID" value="QJY50275.1"/>
    <property type="molecule type" value="Genomic_DNA"/>
</dbReference>
<feature type="domain" description="PBP" evidence="2">
    <location>
        <begin position="26"/>
        <end position="247"/>
    </location>
</feature>
<name>A0A6M6JSE0_9PSEU</name>
<evidence type="ECO:0000313" key="4">
    <source>
        <dbReference type="Proteomes" id="UP000505377"/>
    </source>
</evidence>
<accession>A0A6M6JSE0</accession>
<dbReference type="SUPFAM" id="SSF53850">
    <property type="entry name" value="Periplasmic binding protein-like II"/>
    <property type="match status" value="1"/>
</dbReference>
<dbReference type="Pfam" id="PF12849">
    <property type="entry name" value="PBP_like_2"/>
    <property type="match status" value="1"/>
</dbReference>
<feature type="chain" id="PRO_5026887713" evidence="1">
    <location>
        <begin position="24"/>
        <end position="278"/>
    </location>
</feature>
<dbReference type="KEGG" id="pbro:HOP40_00390"/>
<dbReference type="Proteomes" id="UP000505377">
    <property type="component" value="Chromosome"/>
</dbReference>